<keyword evidence="5" id="KW-1133">Transmembrane helix</keyword>
<dbReference type="OrthoDB" id="5800391at2759"/>
<protein>
    <recommendedName>
        <fullName evidence="10">Gustatory receptor</fullName>
    </recommendedName>
</protein>
<dbReference type="PANTHER" id="PTHR21421:SF29">
    <property type="entry name" value="GUSTATORY RECEPTOR 5A FOR TREHALOSE-RELATED"/>
    <property type="match status" value="1"/>
</dbReference>
<evidence type="ECO:0000256" key="4">
    <source>
        <dbReference type="ARBA" id="ARBA00022692"/>
    </source>
</evidence>
<dbReference type="AlphaFoldDB" id="A0A834XML1"/>
<dbReference type="GO" id="GO:0008527">
    <property type="term" value="F:taste receptor activity"/>
    <property type="evidence" value="ECO:0007669"/>
    <property type="project" value="InterPro"/>
</dbReference>
<name>A0A834XML1_APHGI</name>
<proteinExistence type="inferred from homology"/>
<keyword evidence="4" id="KW-0812">Transmembrane</keyword>
<dbReference type="Proteomes" id="UP000639338">
    <property type="component" value="Unassembled WGS sequence"/>
</dbReference>
<reference evidence="8 9" key="1">
    <citation type="submission" date="2020-08" db="EMBL/GenBank/DDBJ databases">
        <title>Aphidius gifuensis genome sequencing and assembly.</title>
        <authorList>
            <person name="Du Z."/>
        </authorList>
    </citation>
    <scope>NUCLEOTIDE SEQUENCE [LARGE SCALE GENOMIC DNA]</scope>
    <source>
        <strain evidence="8">YNYX2018</strain>
        <tissue evidence="8">Adults</tissue>
    </source>
</reference>
<keyword evidence="7" id="KW-0675">Receptor</keyword>
<evidence type="ECO:0000313" key="8">
    <source>
        <dbReference type="EMBL" id="KAF7988074.1"/>
    </source>
</evidence>
<dbReference type="Pfam" id="PF06151">
    <property type="entry name" value="Trehalose_recp"/>
    <property type="match status" value="1"/>
</dbReference>
<dbReference type="InterPro" id="IPR009318">
    <property type="entry name" value="Gustatory_rcpt"/>
</dbReference>
<dbReference type="GO" id="GO:0005886">
    <property type="term" value="C:plasma membrane"/>
    <property type="evidence" value="ECO:0007669"/>
    <property type="project" value="UniProtKB-SubCell"/>
</dbReference>
<gene>
    <name evidence="8" type="ORF">HCN44_007568</name>
</gene>
<comment type="caution">
    <text evidence="8">The sequence shown here is derived from an EMBL/GenBank/DDBJ whole genome shotgun (WGS) entry which is preliminary data.</text>
</comment>
<comment type="similarity">
    <text evidence="2">Belongs to the insect chemoreceptor superfamily. Gustatory receptor (GR) family. Gr5a subfamily.</text>
</comment>
<organism evidence="8 9">
    <name type="scientific">Aphidius gifuensis</name>
    <name type="common">Parasitoid wasp</name>
    <dbReference type="NCBI Taxonomy" id="684658"/>
    <lineage>
        <taxon>Eukaryota</taxon>
        <taxon>Metazoa</taxon>
        <taxon>Ecdysozoa</taxon>
        <taxon>Arthropoda</taxon>
        <taxon>Hexapoda</taxon>
        <taxon>Insecta</taxon>
        <taxon>Pterygota</taxon>
        <taxon>Neoptera</taxon>
        <taxon>Endopterygota</taxon>
        <taxon>Hymenoptera</taxon>
        <taxon>Apocrita</taxon>
        <taxon>Ichneumonoidea</taxon>
        <taxon>Braconidae</taxon>
        <taxon>Aphidiinae</taxon>
        <taxon>Aphidius</taxon>
    </lineage>
</organism>
<evidence type="ECO:0000256" key="2">
    <source>
        <dbReference type="ARBA" id="ARBA00005327"/>
    </source>
</evidence>
<keyword evidence="3" id="KW-1003">Cell membrane</keyword>
<sequence length="113" mass="13116">MKARPSDYKLFVGIIASIIRTVATFNWNFCDLLIILVSISLAERYKHLNEVVRFKISNSSPKRINWRKIKKTYIMMNELVKEADDIVSPLILLSCCVNVYQICVQTSEGIRYL</sequence>
<dbReference type="PANTHER" id="PTHR21421">
    <property type="entry name" value="GUSTATORY RECEPTOR"/>
    <property type="match status" value="1"/>
</dbReference>
<evidence type="ECO:0000313" key="9">
    <source>
        <dbReference type="Proteomes" id="UP000639338"/>
    </source>
</evidence>
<dbReference type="EMBL" id="JACMRX010000006">
    <property type="protein sequence ID" value="KAF7988074.1"/>
    <property type="molecule type" value="Genomic_DNA"/>
</dbReference>
<evidence type="ECO:0000256" key="7">
    <source>
        <dbReference type="ARBA" id="ARBA00023170"/>
    </source>
</evidence>
<comment type="subcellular location">
    <subcellularLocation>
        <location evidence="1">Cell membrane</location>
        <topology evidence="1">Multi-pass membrane protein</topology>
    </subcellularLocation>
</comment>
<evidence type="ECO:0000256" key="1">
    <source>
        <dbReference type="ARBA" id="ARBA00004651"/>
    </source>
</evidence>
<keyword evidence="9" id="KW-1185">Reference proteome</keyword>
<keyword evidence="6" id="KW-0472">Membrane</keyword>
<evidence type="ECO:0000256" key="5">
    <source>
        <dbReference type="ARBA" id="ARBA00022989"/>
    </source>
</evidence>
<evidence type="ECO:0000256" key="3">
    <source>
        <dbReference type="ARBA" id="ARBA00022475"/>
    </source>
</evidence>
<evidence type="ECO:0000256" key="6">
    <source>
        <dbReference type="ARBA" id="ARBA00023136"/>
    </source>
</evidence>
<accession>A0A834XML1</accession>
<evidence type="ECO:0008006" key="10">
    <source>
        <dbReference type="Google" id="ProtNLM"/>
    </source>
</evidence>
<dbReference type="GO" id="GO:0050916">
    <property type="term" value="P:sensory perception of sweet taste"/>
    <property type="evidence" value="ECO:0007669"/>
    <property type="project" value="UniProtKB-ARBA"/>
</dbReference>